<keyword evidence="1" id="KW-0812">Transmembrane</keyword>
<proteinExistence type="predicted"/>
<name>A0A6J5W8W4_PRUAR</name>
<keyword evidence="1" id="KW-1133">Transmembrane helix</keyword>
<evidence type="ECO:0000313" key="3">
    <source>
        <dbReference type="Proteomes" id="UP000507245"/>
    </source>
</evidence>
<dbReference type="Gene3D" id="3.40.190.10">
    <property type="entry name" value="Periplasmic binding protein-like II"/>
    <property type="match status" value="1"/>
</dbReference>
<dbReference type="InterPro" id="IPR015683">
    <property type="entry name" value="Ionotropic_Glu_rcpt"/>
</dbReference>
<protein>
    <recommendedName>
        <fullName evidence="4">Solute-binding protein family 3/N-terminal domain-containing protein</fullName>
    </recommendedName>
</protein>
<dbReference type="SUPFAM" id="SSF53850">
    <property type="entry name" value="Periplasmic binding protein-like II"/>
    <property type="match status" value="1"/>
</dbReference>
<dbReference type="Gene3D" id="1.10.287.70">
    <property type="match status" value="1"/>
</dbReference>
<accession>A0A6J5W8W4</accession>
<organism evidence="2 3">
    <name type="scientific">Prunus armeniaca</name>
    <name type="common">Apricot</name>
    <name type="synonym">Armeniaca vulgaris</name>
    <dbReference type="NCBI Taxonomy" id="36596"/>
    <lineage>
        <taxon>Eukaryota</taxon>
        <taxon>Viridiplantae</taxon>
        <taxon>Streptophyta</taxon>
        <taxon>Embryophyta</taxon>
        <taxon>Tracheophyta</taxon>
        <taxon>Spermatophyta</taxon>
        <taxon>Magnoliopsida</taxon>
        <taxon>eudicotyledons</taxon>
        <taxon>Gunneridae</taxon>
        <taxon>Pentapetalae</taxon>
        <taxon>rosids</taxon>
        <taxon>fabids</taxon>
        <taxon>Rosales</taxon>
        <taxon>Rosaceae</taxon>
        <taxon>Amygdaloideae</taxon>
        <taxon>Amygdaleae</taxon>
        <taxon>Prunus</taxon>
    </lineage>
</organism>
<sequence length="93" mass="10634">MISFAKSDGTSGGTYNDLNFDAVVGDTTFRGNRSLYVDFTMPYTESGVVMVVPVIDMRNQNAWVFLKPLTWDLWLTTSCFFFFIGFVVWVLEH</sequence>
<dbReference type="OrthoDB" id="5984008at2759"/>
<dbReference type="EMBL" id="CAEKKB010000001">
    <property type="protein sequence ID" value="CAB4294718.1"/>
    <property type="molecule type" value="Genomic_DNA"/>
</dbReference>
<dbReference type="AlphaFoldDB" id="A0A6J5W8W4"/>
<feature type="transmembrane region" description="Helical" evidence="1">
    <location>
        <begin position="73"/>
        <end position="91"/>
    </location>
</feature>
<reference evidence="3" key="1">
    <citation type="journal article" date="2020" name="Genome Biol.">
        <title>Gamete binning: chromosome-level and haplotype-resolved genome assembly enabled by high-throughput single-cell sequencing of gamete genomes.</title>
        <authorList>
            <person name="Campoy J.A."/>
            <person name="Sun H."/>
            <person name="Goel M."/>
            <person name="Jiao W.-B."/>
            <person name="Folz-Donahue K."/>
            <person name="Wang N."/>
            <person name="Rubio M."/>
            <person name="Liu C."/>
            <person name="Kukat C."/>
            <person name="Ruiz D."/>
            <person name="Huettel B."/>
            <person name="Schneeberger K."/>
        </authorList>
    </citation>
    <scope>NUCLEOTIDE SEQUENCE [LARGE SCALE GENOMIC DNA]</scope>
    <source>
        <strain evidence="3">cv. Rojo Pasion</strain>
    </source>
</reference>
<keyword evidence="3" id="KW-1185">Reference proteome</keyword>
<evidence type="ECO:0008006" key="4">
    <source>
        <dbReference type="Google" id="ProtNLM"/>
    </source>
</evidence>
<evidence type="ECO:0000256" key="1">
    <source>
        <dbReference type="SAM" id="Phobius"/>
    </source>
</evidence>
<keyword evidence="1" id="KW-0472">Membrane</keyword>
<dbReference type="PANTHER" id="PTHR18966">
    <property type="entry name" value="IONOTROPIC GLUTAMATE RECEPTOR"/>
    <property type="match status" value="1"/>
</dbReference>
<dbReference type="Proteomes" id="UP000507245">
    <property type="component" value="Unassembled WGS sequence"/>
</dbReference>
<gene>
    <name evidence="2" type="ORF">ORAREDHAP_LOCUS5711</name>
</gene>
<evidence type="ECO:0000313" key="2">
    <source>
        <dbReference type="EMBL" id="CAB4294718.1"/>
    </source>
</evidence>